<organism evidence="1 2">
    <name type="scientific">Austropuccinia psidii MF-1</name>
    <dbReference type="NCBI Taxonomy" id="1389203"/>
    <lineage>
        <taxon>Eukaryota</taxon>
        <taxon>Fungi</taxon>
        <taxon>Dikarya</taxon>
        <taxon>Basidiomycota</taxon>
        <taxon>Pucciniomycotina</taxon>
        <taxon>Pucciniomycetes</taxon>
        <taxon>Pucciniales</taxon>
        <taxon>Sphaerophragmiaceae</taxon>
        <taxon>Austropuccinia</taxon>
    </lineage>
</organism>
<sequence>MIGHQLDIILNLKNPYPPLLRRPAYQSSPAARETLEVHIRELMDLAVFKKLGHNEQVEVTTPVILTHQNGKSRMIGDFRSFNTCTIPERYPIPRINATLTQLSQARFITSI</sequence>
<protein>
    <submittedName>
        <fullName evidence="1">Uncharacterized protein</fullName>
    </submittedName>
</protein>
<reference evidence="1" key="1">
    <citation type="submission" date="2021-03" db="EMBL/GenBank/DDBJ databases">
        <title>Draft genome sequence of rust myrtle Austropuccinia psidii MF-1, a brazilian biotype.</title>
        <authorList>
            <person name="Quecine M.C."/>
            <person name="Pachon D.M.R."/>
            <person name="Bonatelli M.L."/>
            <person name="Correr F.H."/>
            <person name="Franceschini L.M."/>
            <person name="Leite T.F."/>
            <person name="Margarido G.R.A."/>
            <person name="Almeida C.A."/>
            <person name="Ferrarezi J.A."/>
            <person name="Labate C.A."/>
        </authorList>
    </citation>
    <scope>NUCLEOTIDE SEQUENCE</scope>
    <source>
        <strain evidence="1">MF-1</strain>
    </source>
</reference>
<dbReference type="EMBL" id="AVOT02005050">
    <property type="protein sequence ID" value="MBW0478090.1"/>
    <property type="molecule type" value="Genomic_DNA"/>
</dbReference>
<accession>A0A9Q3GTD9</accession>
<evidence type="ECO:0000313" key="2">
    <source>
        <dbReference type="Proteomes" id="UP000765509"/>
    </source>
</evidence>
<comment type="caution">
    <text evidence="1">The sequence shown here is derived from an EMBL/GenBank/DDBJ whole genome shotgun (WGS) entry which is preliminary data.</text>
</comment>
<dbReference type="Gene3D" id="3.30.70.270">
    <property type="match status" value="1"/>
</dbReference>
<dbReference type="Proteomes" id="UP000765509">
    <property type="component" value="Unassembled WGS sequence"/>
</dbReference>
<dbReference type="OrthoDB" id="2369050at2759"/>
<evidence type="ECO:0000313" key="1">
    <source>
        <dbReference type="EMBL" id="MBW0478090.1"/>
    </source>
</evidence>
<dbReference type="SUPFAM" id="SSF56672">
    <property type="entry name" value="DNA/RNA polymerases"/>
    <property type="match status" value="1"/>
</dbReference>
<name>A0A9Q3GTD9_9BASI</name>
<dbReference type="InterPro" id="IPR043128">
    <property type="entry name" value="Rev_trsase/Diguanyl_cyclase"/>
</dbReference>
<keyword evidence="2" id="KW-1185">Reference proteome</keyword>
<dbReference type="InterPro" id="IPR043502">
    <property type="entry name" value="DNA/RNA_pol_sf"/>
</dbReference>
<dbReference type="Gene3D" id="3.10.10.10">
    <property type="entry name" value="HIV Type 1 Reverse Transcriptase, subunit A, domain 1"/>
    <property type="match status" value="1"/>
</dbReference>
<dbReference type="AlphaFoldDB" id="A0A9Q3GTD9"/>
<proteinExistence type="predicted"/>
<gene>
    <name evidence="1" type="ORF">O181_017805</name>
</gene>